<sequence length="266" mass="30309">MTINRETILKAIISDLGSEDYILAIWLEGSDGTKTLDEYSDIDLVCYTREGCIDAAFTRLDACMRRLGKVDIAYEETGRPTNNRYKVYHLQESSDSLLVDVTIQSESVPVLFITEDKTVVPVILIDKTGIVKYQNVDHTTHHSQLQSQLIRAQGIYSQRNRAVKYTKRGLFLESLIYYHKYVVNPLVDVLRIIYTPFQADSFLVHASRDFPVEVVLTLEKLYGVKTVEDIVERIELTDKLFRNAVAEAHVMLLQSKEGESLADTNP</sequence>
<protein>
    <submittedName>
        <fullName evidence="1">Uncharacterized protein</fullName>
    </submittedName>
</protein>
<dbReference type="RefSeq" id="WP_060623230.1">
    <property type="nucleotide sequence ID" value="NZ_LCZJ02000018.1"/>
</dbReference>
<dbReference type="InterPro" id="IPR007530">
    <property type="entry name" value="Aminoglycoside_adenylylTfrase"/>
</dbReference>
<dbReference type="SUPFAM" id="SSF81301">
    <property type="entry name" value="Nucleotidyltransferase"/>
    <property type="match status" value="1"/>
</dbReference>
<proteinExistence type="predicted"/>
<comment type="caution">
    <text evidence="1">The sequence shown here is derived from an EMBL/GenBank/DDBJ whole genome shotgun (WGS) entry which is preliminary data.</text>
</comment>
<reference evidence="1 2" key="1">
    <citation type="journal article" date="2015" name="Int. Biodeterior. Biodegradation">
        <title>Physiological and genetic screening methods for the isolation of methyl tert-butyl ether-degrading bacteria for bioremediation purposes.</title>
        <authorList>
            <person name="Guisado I.M."/>
            <person name="Purswani J."/>
            <person name="Gonzalez Lopez J."/>
            <person name="Pozo C."/>
        </authorList>
    </citation>
    <scope>NUCLEOTIDE SEQUENCE [LARGE SCALE GENOMIC DNA]</scope>
    <source>
        <strain evidence="1 2">SH7</strain>
    </source>
</reference>
<dbReference type="Pfam" id="PF04439">
    <property type="entry name" value="Adenyl_transf"/>
    <property type="match status" value="1"/>
</dbReference>
<dbReference type="Gene3D" id="3.30.460.10">
    <property type="entry name" value="Beta Polymerase, domain 2"/>
    <property type="match status" value="1"/>
</dbReference>
<evidence type="ECO:0000313" key="2">
    <source>
        <dbReference type="Proteomes" id="UP000054709"/>
    </source>
</evidence>
<gene>
    <name evidence="1" type="ORF">UQ64_12865</name>
</gene>
<organism evidence="1 2">
    <name type="scientific">Paenibacillus etheri</name>
    <dbReference type="NCBI Taxonomy" id="1306852"/>
    <lineage>
        <taxon>Bacteria</taxon>
        <taxon>Bacillati</taxon>
        <taxon>Bacillota</taxon>
        <taxon>Bacilli</taxon>
        <taxon>Bacillales</taxon>
        <taxon>Paenibacillaceae</taxon>
        <taxon>Paenibacillus</taxon>
    </lineage>
</organism>
<keyword evidence="2" id="KW-1185">Reference proteome</keyword>
<dbReference type="Proteomes" id="UP000054709">
    <property type="component" value="Unassembled WGS sequence"/>
</dbReference>
<dbReference type="AlphaFoldDB" id="A0A0W1B2L1"/>
<name>A0A0W1B2L1_9BACL</name>
<dbReference type="OrthoDB" id="68332at2"/>
<evidence type="ECO:0000313" key="1">
    <source>
        <dbReference type="EMBL" id="KTD87744.1"/>
    </source>
</evidence>
<dbReference type="InterPro" id="IPR043519">
    <property type="entry name" value="NT_sf"/>
</dbReference>
<dbReference type="EMBL" id="LCZJ02000018">
    <property type="protein sequence ID" value="KTD87744.1"/>
    <property type="molecule type" value="Genomic_DNA"/>
</dbReference>
<accession>A0A0W1B2L1</accession>